<reference evidence="1 2" key="1">
    <citation type="submission" date="2021-06" db="EMBL/GenBank/DDBJ databases">
        <title>Caerostris darwini draft genome.</title>
        <authorList>
            <person name="Kono N."/>
            <person name="Arakawa K."/>
        </authorList>
    </citation>
    <scope>NUCLEOTIDE SEQUENCE [LARGE SCALE GENOMIC DNA]</scope>
</reference>
<sequence length="100" mass="11337">MTHDCLANHLFRIDIYPISWCTLCDSKDEMDAQHLFLRPALSADGVCGQYCNGYEICFSMKRTINISRAKSSTTGNPRVSVNGVCSKPLPYPVMRKRPMY</sequence>
<organism evidence="1 2">
    <name type="scientific">Caerostris darwini</name>
    <dbReference type="NCBI Taxonomy" id="1538125"/>
    <lineage>
        <taxon>Eukaryota</taxon>
        <taxon>Metazoa</taxon>
        <taxon>Ecdysozoa</taxon>
        <taxon>Arthropoda</taxon>
        <taxon>Chelicerata</taxon>
        <taxon>Arachnida</taxon>
        <taxon>Araneae</taxon>
        <taxon>Araneomorphae</taxon>
        <taxon>Entelegynae</taxon>
        <taxon>Araneoidea</taxon>
        <taxon>Araneidae</taxon>
        <taxon>Caerostris</taxon>
    </lineage>
</organism>
<evidence type="ECO:0000313" key="1">
    <source>
        <dbReference type="EMBL" id="GIY53577.1"/>
    </source>
</evidence>
<dbReference type="AlphaFoldDB" id="A0AAV4U6Z8"/>
<keyword evidence="2" id="KW-1185">Reference proteome</keyword>
<proteinExistence type="predicted"/>
<gene>
    <name evidence="1" type="ORF">CDAR_58191</name>
</gene>
<dbReference type="EMBL" id="BPLQ01010785">
    <property type="protein sequence ID" value="GIY53577.1"/>
    <property type="molecule type" value="Genomic_DNA"/>
</dbReference>
<name>A0AAV4U6Z8_9ARAC</name>
<protein>
    <submittedName>
        <fullName evidence="1">Uncharacterized protein</fullName>
    </submittedName>
</protein>
<evidence type="ECO:0000313" key="2">
    <source>
        <dbReference type="Proteomes" id="UP001054837"/>
    </source>
</evidence>
<comment type="caution">
    <text evidence="1">The sequence shown here is derived from an EMBL/GenBank/DDBJ whole genome shotgun (WGS) entry which is preliminary data.</text>
</comment>
<dbReference type="Proteomes" id="UP001054837">
    <property type="component" value="Unassembled WGS sequence"/>
</dbReference>
<accession>A0AAV4U6Z8</accession>